<keyword evidence="2" id="KW-1133">Transmembrane helix</keyword>
<dbReference type="PANTHER" id="PTHR31685">
    <property type="entry name" value="INTEGRAL MEMBRANE PROTEIN (AFU_ORTHOLOGUE AFUA_6G12730)-RELATED"/>
    <property type="match status" value="1"/>
</dbReference>
<feature type="transmembrane region" description="Helical" evidence="2">
    <location>
        <begin position="377"/>
        <end position="396"/>
    </location>
</feature>
<dbReference type="AlphaFoldDB" id="A0A4R5XE20"/>
<evidence type="ECO:0000259" key="4">
    <source>
        <dbReference type="Pfam" id="PF10348"/>
    </source>
</evidence>
<feature type="transmembrane region" description="Helical" evidence="2">
    <location>
        <begin position="485"/>
        <end position="504"/>
    </location>
</feature>
<proteinExistence type="predicted"/>
<feature type="transmembrane region" description="Helical" evidence="2">
    <location>
        <begin position="446"/>
        <end position="465"/>
    </location>
</feature>
<dbReference type="Proteomes" id="UP000294933">
    <property type="component" value="Unassembled WGS sequence"/>
</dbReference>
<feature type="chain" id="PRO_5020472889" description="Cytoplasmic protein" evidence="3">
    <location>
        <begin position="24"/>
        <end position="676"/>
    </location>
</feature>
<evidence type="ECO:0000256" key="3">
    <source>
        <dbReference type="SAM" id="SignalP"/>
    </source>
</evidence>
<dbReference type="VEuPathDB" id="FungiDB:BD410DRAFT_779582"/>
<sequence length="676" mass="75574">MKCLAAVPIIALPVLLATQCAIAAPPDALAARSATFEHTDISLVRRHDDELRHGHEHEHHTEHGQMEEESGKSIDNISPAPQPDPHSHSHHLGEPLKDLNETLILQYHLPTPPSYETHDFEDPDVESKFPGLMVFHAILMSSAFFLVLPVGIALRSVKHSWHGLSVAIFYVLVAFGVSTSALYSKLTPNLYEGSTHGKHGWSILFLAVALTVLDIIAIGNRSVAFITAVRGGEQKFVIKLFWRNVILGRIDEDPRAPGMDHEYSGLVDEPEEIDMQDPKVTDTVGRDYEKPEHKNNVHDDATARWANSVHQHRRQRGSEWRQSIASDATLFHHPMSPSRSRHSEDTQDTLHDFTNTLNTVTKTSRWRRIGETTFASLERLLVFLGYAVTLSGIVVYTGACRDSYVNGCLAHLIKGGIFWCYGLITFARFLGAFADFGWAWNRSPRTGLVSAEFIESFVIFFYGITNTWMERFGVEPGTPFSTKEVQHISIAVMFWFAGLLGMSIESKRFRRWFSALATSRLPAHALQQPIAEPLSYSGSFNPFPALVIGVTGAAMSAHAQVYLFQVQIHVLWGSLLVAFSVLRCLTYFFVWLGPPTSILPSRPPTEALASFFLACGGLMFQFSTEELTLTAMRRGHNDQMMFLNVAVAVTCLAFCWSLCIVAFNGWLKLRKMHSVV</sequence>
<name>A0A4R5XE20_9AGAM</name>
<feature type="domain" description="Protein YTP1-like C-terminal" evidence="5">
    <location>
        <begin position="385"/>
        <end position="663"/>
    </location>
</feature>
<evidence type="ECO:0000256" key="2">
    <source>
        <dbReference type="SAM" id="Phobius"/>
    </source>
</evidence>
<feature type="transmembrane region" description="Helical" evidence="2">
    <location>
        <begin position="203"/>
        <end position="229"/>
    </location>
</feature>
<dbReference type="OrthoDB" id="4005299at2759"/>
<accession>A0A4R5XE20</accession>
<dbReference type="STRING" id="50990.A0A4R5XE20"/>
<gene>
    <name evidence="6" type="ORF">BD410DRAFT_779582</name>
</gene>
<organism evidence="6 7">
    <name type="scientific">Rickenella mellea</name>
    <dbReference type="NCBI Taxonomy" id="50990"/>
    <lineage>
        <taxon>Eukaryota</taxon>
        <taxon>Fungi</taxon>
        <taxon>Dikarya</taxon>
        <taxon>Basidiomycota</taxon>
        <taxon>Agaricomycotina</taxon>
        <taxon>Agaricomycetes</taxon>
        <taxon>Hymenochaetales</taxon>
        <taxon>Rickenellaceae</taxon>
        <taxon>Rickenella</taxon>
    </lineage>
</organism>
<evidence type="ECO:0000313" key="6">
    <source>
        <dbReference type="EMBL" id="TDL29243.1"/>
    </source>
</evidence>
<feature type="transmembrane region" description="Helical" evidence="2">
    <location>
        <begin position="161"/>
        <end position="183"/>
    </location>
</feature>
<keyword evidence="3" id="KW-0732">Signal</keyword>
<reference evidence="6 7" key="1">
    <citation type="submission" date="2018-06" db="EMBL/GenBank/DDBJ databases">
        <title>A transcriptomic atlas of mushroom development highlights an independent origin of complex multicellularity.</title>
        <authorList>
            <consortium name="DOE Joint Genome Institute"/>
            <person name="Krizsan K."/>
            <person name="Almasi E."/>
            <person name="Merenyi Z."/>
            <person name="Sahu N."/>
            <person name="Viragh M."/>
            <person name="Koszo T."/>
            <person name="Mondo S."/>
            <person name="Kiss B."/>
            <person name="Balint B."/>
            <person name="Kues U."/>
            <person name="Barry K."/>
            <person name="Hegedus J.C."/>
            <person name="Henrissat B."/>
            <person name="Johnson J."/>
            <person name="Lipzen A."/>
            <person name="Ohm R."/>
            <person name="Nagy I."/>
            <person name="Pangilinan J."/>
            <person name="Yan J."/>
            <person name="Xiong Y."/>
            <person name="Grigoriev I.V."/>
            <person name="Hibbett D.S."/>
            <person name="Nagy L.G."/>
        </authorList>
    </citation>
    <scope>NUCLEOTIDE SEQUENCE [LARGE SCALE GENOMIC DNA]</scope>
    <source>
        <strain evidence="6 7">SZMC22713</strain>
    </source>
</reference>
<evidence type="ECO:0000256" key="1">
    <source>
        <dbReference type="SAM" id="MobiDB-lite"/>
    </source>
</evidence>
<feature type="transmembrane region" description="Helical" evidence="2">
    <location>
        <begin position="133"/>
        <end position="154"/>
    </location>
</feature>
<dbReference type="PANTHER" id="PTHR31685:SF3">
    <property type="entry name" value="INTEGRAL MEMBRANE PROTEIN (AFU_ORTHOLOGUE AFUA_6G12730)"/>
    <property type="match status" value="1"/>
</dbReference>
<evidence type="ECO:0000259" key="5">
    <source>
        <dbReference type="Pfam" id="PF10355"/>
    </source>
</evidence>
<dbReference type="InterPro" id="IPR018825">
    <property type="entry name" value="DUF2427"/>
</dbReference>
<dbReference type="Pfam" id="PF10355">
    <property type="entry name" value="Ytp1"/>
    <property type="match status" value="1"/>
</dbReference>
<feature type="transmembrane region" description="Helical" evidence="2">
    <location>
        <begin position="570"/>
        <end position="593"/>
    </location>
</feature>
<keyword evidence="7" id="KW-1185">Reference proteome</keyword>
<dbReference type="EMBL" id="ML170156">
    <property type="protein sequence ID" value="TDL29243.1"/>
    <property type="molecule type" value="Genomic_DNA"/>
</dbReference>
<dbReference type="Pfam" id="PF10348">
    <property type="entry name" value="DUF2427"/>
    <property type="match status" value="1"/>
</dbReference>
<keyword evidence="2" id="KW-0472">Membrane</keyword>
<protein>
    <recommendedName>
        <fullName evidence="8">Cytoplasmic protein</fullName>
    </recommendedName>
</protein>
<feature type="transmembrane region" description="Helical" evidence="2">
    <location>
        <begin position="416"/>
        <end position="434"/>
    </location>
</feature>
<feature type="compositionally biased region" description="Basic and acidic residues" evidence="1">
    <location>
        <begin position="52"/>
        <end position="72"/>
    </location>
</feature>
<feature type="transmembrane region" description="Helical" evidence="2">
    <location>
        <begin position="605"/>
        <end position="622"/>
    </location>
</feature>
<evidence type="ECO:0008006" key="8">
    <source>
        <dbReference type="Google" id="ProtNLM"/>
    </source>
</evidence>
<keyword evidence="2" id="KW-0812">Transmembrane</keyword>
<dbReference type="InterPro" id="IPR018827">
    <property type="entry name" value="YTP1_C"/>
</dbReference>
<feature type="transmembrane region" description="Helical" evidence="2">
    <location>
        <begin position="642"/>
        <end position="667"/>
    </location>
</feature>
<feature type="region of interest" description="Disordered" evidence="1">
    <location>
        <begin position="52"/>
        <end position="93"/>
    </location>
</feature>
<evidence type="ECO:0000313" key="7">
    <source>
        <dbReference type="Proteomes" id="UP000294933"/>
    </source>
</evidence>
<feature type="signal peptide" evidence="3">
    <location>
        <begin position="1"/>
        <end position="23"/>
    </location>
</feature>
<feature type="domain" description="DUF2427" evidence="4">
    <location>
        <begin position="125"/>
        <end position="216"/>
    </location>
</feature>